<keyword evidence="4" id="KW-1185">Reference proteome</keyword>
<protein>
    <submittedName>
        <fullName evidence="3">BolA family transcriptional regulator</fullName>
    </submittedName>
</protein>
<dbReference type="SUPFAM" id="SSF82657">
    <property type="entry name" value="BolA-like"/>
    <property type="match status" value="1"/>
</dbReference>
<gene>
    <name evidence="3" type="ORF">GCM10007877_11290</name>
</gene>
<dbReference type="AlphaFoldDB" id="A0AA37WLV0"/>
<dbReference type="PANTHER" id="PTHR46229">
    <property type="entry name" value="BOLA TRANSCRIPTION REGULATOR"/>
    <property type="match status" value="1"/>
</dbReference>
<dbReference type="Proteomes" id="UP001156870">
    <property type="component" value="Unassembled WGS sequence"/>
</dbReference>
<sequence length="86" mass="9656">MNREANMQPEEIKQLLEDNIEDSQVEVDVSGSHVNLVIVSPVFEGLMPVKKQQLVYKVLQAHISDGTIHAVNMKTLTPSQWKADQS</sequence>
<evidence type="ECO:0000256" key="2">
    <source>
        <dbReference type="RuleBase" id="RU003860"/>
    </source>
</evidence>
<comment type="similarity">
    <text evidence="1 2">Belongs to the BolA/IbaG family.</text>
</comment>
<dbReference type="PIRSF" id="PIRSF003113">
    <property type="entry name" value="BolA"/>
    <property type="match status" value="1"/>
</dbReference>
<dbReference type="EMBL" id="BSPD01000030">
    <property type="protein sequence ID" value="GLS25415.1"/>
    <property type="molecule type" value="Genomic_DNA"/>
</dbReference>
<dbReference type="InterPro" id="IPR050961">
    <property type="entry name" value="BolA/IbaG_stress_morph_reg"/>
</dbReference>
<name>A0AA37WLV0_9GAMM</name>
<dbReference type="RefSeq" id="WP_416053918.1">
    <property type="nucleotide sequence ID" value="NZ_BSPD01000030.1"/>
</dbReference>
<dbReference type="InterPro" id="IPR036065">
    <property type="entry name" value="BolA-like_sf"/>
</dbReference>
<organism evidence="3 4">
    <name type="scientific">Marinibactrum halimedae</name>
    <dbReference type="NCBI Taxonomy" id="1444977"/>
    <lineage>
        <taxon>Bacteria</taxon>
        <taxon>Pseudomonadati</taxon>
        <taxon>Pseudomonadota</taxon>
        <taxon>Gammaproteobacteria</taxon>
        <taxon>Cellvibrionales</taxon>
        <taxon>Cellvibrionaceae</taxon>
        <taxon>Marinibactrum</taxon>
    </lineage>
</organism>
<evidence type="ECO:0000256" key="1">
    <source>
        <dbReference type="ARBA" id="ARBA00005578"/>
    </source>
</evidence>
<evidence type="ECO:0000313" key="4">
    <source>
        <dbReference type="Proteomes" id="UP001156870"/>
    </source>
</evidence>
<reference evidence="3 4" key="1">
    <citation type="journal article" date="2014" name="Int. J. Syst. Evol. Microbiol.">
        <title>Complete genome sequence of Corynebacterium casei LMG S-19264T (=DSM 44701T), isolated from a smear-ripened cheese.</title>
        <authorList>
            <consortium name="US DOE Joint Genome Institute (JGI-PGF)"/>
            <person name="Walter F."/>
            <person name="Albersmeier A."/>
            <person name="Kalinowski J."/>
            <person name="Ruckert C."/>
        </authorList>
    </citation>
    <scope>NUCLEOTIDE SEQUENCE [LARGE SCALE GENOMIC DNA]</scope>
    <source>
        <strain evidence="3 4">NBRC 110095</strain>
    </source>
</reference>
<dbReference type="Gene3D" id="3.30.300.90">
    <property type="entry name" value="BolA-like"/>
    <property type="match status" value="1"/>
</dbReference>
<accession>A0AA37WLV0</accession>
<proteinExistence type="inferred from homology"/>
<dbReference type="Pfam" id="PF01722">
    <property type="entry name" value="BolA"/>
    <property type="match status" value="1"/>
</dbReference>
<comment type="caution">
    <text evidence="3">The sequence shown here is derived from an EMBL/GenBank/DDBJ whole genome shotgun (WGS) entry which is preliminary data.</text>
</comment>
<evidence type="ECO:0000313" key="3">
    <source>
        <dbReference type="EMBL" id="GLS25415.1"/>
    </source>
</evidence>
<dbReference type="InterPro" id="IPR002634">
    <property type="entry name" value="BolA"/>
</dbReference>
<dbReference type="PANTHER" id="PTHR46229:SF4">
    <property type="entry name" value="ACID STRESS PROTEIN IBAG"/>
    <property type="match status" value="1"/>
</dbReference>